<dbReference type="Pfam" id="PF15943">
    <property type="entry name" value="YdaS_toxin"/>
    <property type="match status" value="1"/>
</dbReference>
<dbReference type="SUPFAM" id="SSF47413">
    <property type="entry name" value="lambda repressor-like DNA-binding domains"/>
    <property type="match status" value="1"/>
</dbReference>
<dbReference type="Gene3D" id="1.10.260.40">
    <property type="entry name" value="lambda repressor-like DNA-binding domains"/>
    <property type="match status" value="1"/>
</dbReference>
<evidence type="ECO:0000313" key="3">
    <source>
        <dbReference type="Proteomes" id="UP000664293"/>
    </source>
</evidence>
<dbReference type="Proteomes" id="UP000664293">
    <property type="component" value="Unassembled WGS sequence"/>
</dbReference>
<dbReference type="RefSeq" id="WP_207002943.1">
    <property type="nucleotide sequence ID" value="NZ_JAEKJR010000002.1"/>
</dbReference>
<name>A0ABS3E968_9GAMM</name>
<feature type="region of interest" description="Disordered" evidence="1">
    <location>
        <begin position="60"/>
        <end position="82"/>
    </location>
</feature>
<protein>
    <submittedName>
        <fullName evidence="2">Helix-turn-helix domain-containing protein</fullName>
    </submittedName>
</protein>
<keyword evidence="3" id="KW-1185">Reference proteome</keyword>
<evidence type="ECO:0000256" key="1">
    <source>
        <dbReference type="SAM" id="MobiDB-lite"/>
    </source>
</evidence>
<evidence type="ECO:0000313" key="2">
    <source>
        <dbReference type="EMBL" id="MBN8431829.1"/>
    </source>
</evidence>
<dbReference type="EMBL" id="JAEKJR010000002">
    <property type="protein sequence ID" value="MBN8431829.1"/>
    <property type="molecule type" value="Genomic_DNA"/>
</dbReference>
<reference evidence="2 3" key="1">
    <citation type="submission" date="2020-12" db="EMBL/GenBank/DDBJ databases">
        <title>Oil enriched cultivation method for isolating marine PHA-producing bacteria.</title>
        <authorList>
            <person name="Zheng W."/>
            <person name="Yu S."/>
            <person name="Huang Y."/>
        </authorList>
    </citation>
    <scope>NUCLEOTIDE SEQUENCE [LARGE SCALE GENOMIC DNA]</scope>
    <source>
        <strain evidence="2 3">SN0-2</strain>
    </source>
</reference>
<dbReference type="InterPro" id="IPR031856">
    <property type="entry name" value="YdaS_toxin-like"/>
</dbReference>
<gene>
    <name evidence="2" type="ORF">JF535_13305</name>
</gene>
<proteinExistence type="predicted"/>
<organism evidence="2 3">
    <name type="scientific">Microbulbifer salipaludis</name>
    <dbReference type="NCBI Taxonomy" id="187980"/>
    <lineage>
        <taxon>Bacteria</taxon>
        <taxon>Pseudomonadati</taxon>
        <taxon>Pseudomonadota</taxon>
        <taxon>Gammaproteobacteria</taxon>
        <taxon>Cellvibrionales</taxon>
        <taxon>Microbulbiferaceae</taxon>
        <taxon>Microbulbifer</taxon>
    </lineage>
</organism>
<accession>A0ABS3E968</accession>
<dbReference type="InterPro" id="IPR010982">
    <property type="entry name" value="Lambda_DNA-bd_dom_sf"/>
</dbReference>
<comment type="caution">
    <text evidence="2">The sequence shown here is derived from an EMBL/GenBank/DDBJ whole genome shotgun (WGS) entry which is preliminary data.</text>
</comment>
<sequence length="82" mass="8844">MSEAIEDAIKHFGSAGELARQAGVTSMAVSHWKKRGIPVVRALQIDLLTNGQVSKECLRPDIFHPQDAQNDSGVAESSRKAS</sequence>